<evidence type="ECO:0000256" key="1">
    <source>
        <dbReference type="SAM" id="Phobius"/>
    </source>
</evidence>
<dbReference type="EMBL" id="OU893350">
    <property type="protein sequence ID" value="CAG9788301.1"/>
    <property type="molecule type" value="Genomic_DNA"/>
</dbReference>
<reference evidence="2" key="2">
    <citation type="submission" date="2022-10" db="EMBL/GenBank/DDBJ databases">
        <authorList>
            <consortium name="ENA_rothamsted_submissions"/>
            <consortium name="culmorum"/>
            <person name="King R."/>
        </authorList>
    </citation>
    <scope>NUCLEOTIDE SEQUENCE</scope>
</reference>
<keyword evidence="1" id="KW-0812">Transmembrane</keyword>
<accession>A0A9N9WDA0</accession>
<dbReference type="OrthoDB" id="27267at2759"/>
<keyword evidence="1" id="KW-0472">Membrane</keyword>
<name>A0A9N9WDA0_9NEOP</name>
<evidence type="ECO:0000313" key="3">
    <source>
        <dbReference type="Proteomes" id="UP001153714"/>
    </source>
</evidence>
<reference evidence="2" key="1">
    <citation type="submission" date="2021-12" db="EMBL/GenBank/DDBJ databases">
        <authorList>
            <person name="King R."/>
        </authorList>
    </citation>
    <scope>NUCLEOTIDE SEQUENCE</scope>
</reference>
<proteinExistence type="predicted"/>
<dbReference type="AlphaFoldDB" id="A0A9N9WDA0"/>
<evidence type="ECO:0000313" key="2">
    <source>
        <dbReference type="EMBL" id="CAG9788301.1"/>
    </source>
</evidence>
<feature type="transmembrane region" description="Helical" evidence="1">
    <location>
        <begin position="128"/>
        <end position="147"/>
    </location>
</feature>
<keyword evidence="1" id="KW-1133">Transmembrane helix</keyword>
<protein>
    <submittedName>
        <fullName evidence="2">Uncharacterized protein</fullName>
    </submittedName>
</protein>
<sequence length="148" mass="16873">MQKLRNETKSEILRAALDDVTCIPMASNNSDRTSNDVTDYEIKEQKGIFEMVTSGYLLQQDNNDKEFYEETSQSFKPEPTVQPLVREQIPLTDIALDSLPCPSELSHNKEDSLMLSSKDENYWRNNSSITIISNLVLVLTMVLINVLK</sequence>
<dbReference type="Proteomes" id="UP001153714">
    <property type="component" value="Chromosome 19"/>
</dbReference>
<organism evidence="2 3">
    <name type="scientific">Diatraea saccharalis</name>
    <name type="common">sugarcane borer</name>
    <dbReference type="NCBI Taxonomy" id="40085"/>
    <lineage>
        <taxon>Eukaryota</taxon>
        <taxon>Metazoa</taxon>
        <taxon>Ecdysozoa</taxon>
        <taxon>Arthropoda</taxon>
        <taxon>Hexapoda</taxon>
        <taxon>Insecta</taxon>
        <taxon>Pterygota</taxon>
        <taxon>Neoptera</taxon>
        <taxon>Endopterygota</taxon>
        <taxon>Lepidoptera</taxon>
        <taxon>Glossata</taxon>
        <taxon>Ditrysia</taxon>
        <taxon>Pyraloidea</taxon>
        <taxon>Crambidae</taxon>
        <taxon>Crambinae</taxon>
        <taxon>Diatraea</taxon>
    </lineage>
</organism>
<keyword evidence="3" id="KW-1185">Reference proteome</keyword>
<gene>
    <name evidence="2" type="ORF">DIATSA_LOCUS6117</name>
</gene>